<dbReference type="STRING" id="1676925.ENSPKIP00000019282"/>
<dbReference type="GeneTree" id="ENSGT00960000187029"/>
<dbReference type="Ensembl" id="ENSPKIT00000036128.1">
    <property type="protein sequence ID" value="ENSPKIP00000019282.1"/>
    <property type="gene ID" value="ENSPKIG00000004510.1"/>
</dbReference>
<sequence length="243" mass="25801">MSNADRVVLALGGAGVVGSGVVKALLDKGFKVAVISRDSNRLEKLKAFVSPSTKDRLITVVGNVGSEEGAEEARQALLKAAGKVTDVVSSLGFSWWQGGPPHTQTLKELNWVLETLLLSTFVSWKAFFPLVRDNPNGTYTFITGGAGERLLMPGTGFLTLGAASALAFCQVLREEYAEVPCKLIQLKVNSGVAAPERMGPGYLSHLELGEAVARVIQQRSAAHSVFTINCSADLRNIPSEGGM</sequence>
<dbReference type="AlphaFoldDB" id="A0A3B3RKZ1"/>
<dbReference type="GO" id="GO:0006635">
    <property type="term" value="P:fatty acid beta-oxidation"/>
    <property type="evidence" value="ECO:0007669"/>
    <property type="project" value="TreeGrafter"/>
</dbReference>
<dbReference type="Pfam" id="PF00106">
    <property type="entry name" value="adh_short"/>
    <property type="match status" value="1"/>
</dbReference>
<evidence type="ECO:0000256" key="1">
    <source>
        <dbReference type="ARBA" id="ARBA00023002"/>
    </source>
</evidence>
<dbReference type="InterPro" id="IPR002347">
    <property type="entry name" value="SDR_fam"/>
</dbReference>
<dbReference type="KEGG" id="pki:111851816"/>
<dbReference type="Proteomes" id="UP000261540">
    <property type="component" value="Unplaced"/>
</dbReference>
<dbReference type="OrthoDB" id="2735536at2759"/>
<keyword evidence="1" id="KW-0560">Oxidoreductase</keyword>
<dbReference type="GO" id="GO:0005739">
    <property type="term" value="C:mitochondrion"/>
    <property type="evidence" value="ECO:0007669"/>
    <property type="project" value="TreeGrafter"/>
</dbReference>
<organism evidence="2 3">
    <name type="scientific">Paramormyrops kingsleyae</name>
    <dbReference type="NCBI Taxonomy" id="1676925"/>
    <lineage>
        <taxon>Eukaryota</taxon>
        <taxon>Metazoa</taxon>
        <taxon>Chordata</taxon>
        <taxon>Craniata</taxon>
        <taxon>Vertebrata</taxon>
        <taxon>Euteleostomi</taxon>
        <taxon>Actinopterygii</taxon>
        <taxon>Neopterygii</taxon>
        <taxon>Teleostei</taxon>
        <taxon>Osteoglossocephala</taxon>
        <taxon>Osteoglossomorpha</taxon>
        <taxon>Osteoglossiformes</taxon>
        <taxon>Mormyridae</taxon>
        <taxon>Paramormyrops</taxon>
    </lineage>
</organism>
<reference evidence="2" key="1">
    <citation type="submission" date="2025-08" db="UniProtKB">
        <authorList>
            <consortium name="Ensembl"/>
        </authorList>
    </citation>
    <scope>IDENTIFICATION</scope>
</reference>
<dbReference type="SUPFAM" id="SSF51735">
    <property type="entry name" value="NAD(P)-binding Rossmann-fold domains"/>
    <property type="match status" value="1"/>
</dbReference>
<dbReference type="PANTHER" id="PTHR43658:SF5">
    <property type="entry name" value="SI:DKEY-238O13.4"/>
    <property type="match status" value="1"/>
</dbReference>
<dbReference type="Gene3D" id="3.40.50.720">
    <property type="entry name" value="NAD(P)-binding Rossmann-like Domain"/>
    <property type="match status" value="1"/>
</dbReference>
<dbReference type="GeneID" id="111851816"/>
<dbReference type="InterPro" id="IPR036291">
    <property type="entry name" value="NAD(P)-bd_dom_sf"/>
</dbReference>
<proteinExistence type="predicted"/>
<accession>A0A3B3RKZ1</accession>
<name>A0A3B3RKZ1_9TELE</name>
<dbReference type="GO" id="GO:0008670">
    <property type="term" value="F:2,4-dienoyl-CoA reductase (NADPH) activity"/>
    <property type="evidence" value="ECO:0007669"/>
    <property type="project" value="TreeGrafter"/>
</dbReference>
<evidence type="ECO:0000313" key="2">
    <source>
        <dbReference type="Ensembl" id="ENSPKIP00000019282.1"/>
    </source>
</evidence>
<keyword evidence="3" id="KW-1185">Reference proteome</keyword>
<protein>
    <submittedName>
        <fullName evidence="2">Uncharacterized LOC111851816</fullName>
    </submittedName>
</protein>
<evidence type="ECO:0000313" key="3">
    <source>
        <dbReference type="Proteomes" id="UP000261540"/>
    </source>
</evidence>
<dbReference type="PANTHER" id="PTHR43658">
    <property type="entry name" value="SHORT-CHAIN DEHYDROGENASE/REDUCTASE"/>
    <property type="match status" value="1"/>
</dbReference>
<reference evidence="2" key="2">
    <citation type="submission" date="2025-09" db="UniProtKB">
        <authorList>
            <consortium name="Ensembl"/>
        </authorList>
    </citation>
    <scope>IDENTIFICATION</scope>
</reference>
<dbReference type="RefSeq" id="XP_023682834.1">
    <property type="nucleotide sequence ID" value="XM_023827066.2"/>
</dbReference>